<sequence>MALMLYPINTNNNNNNNDNNNIKNRIVVVPNNRILIHPPLGFPSLFQRKPPIHSHKFKLVYHYHNPNPNTNLSSIHNHRIIPTVSAITSSASASASASASDVIEIDGDNTTTTTTTTATATTTVSSKEWLEFATNVSGEWDGYGADFSSRGNPIELPESVVPEAYREWEVKVFDWQTQCPTLAKPEDSIFFYKSIKLLPTVGCEADAATQYSIDERNIGGTDDSAFAFAYQSSGCYAAVWLMEDHATYRLLELEHCLIDPRNRESRVRIIQVVRVEKSKFMLQNIKVFCEQWYGPFRNGEQLGGCAIRDSAFASTDALKSSEVTGVWQGLHAVACFQNSQTNVLQELLDDSVQKSVRDDQNLVLLPKQLWSSLKEREDGQTCCEVGWLLDQGQVITSKCIFSPDAGLKARNCSSTRNCRYGTVARESAGFGHLIYAD</sequence>
<dbReference type="EMBL" id="SDRB02007020">
    <property type="protein sequence ID" value="THG11791.1"/>
    <property type="molecule type" value="Genomic_DNA"/>
</dbReference>
<dbReference type="STRING" id="542762.A0A4S4E6Y1"/>
<dbReference type="AlphaFoldDB" id="A0A4S4E6Y1"/>
<comment type="caution">
    <text evidence="1">The sequence shown here is derived from an EMBL/GenBank/DDBJ whole genome shotgun (WGS) entry which is preliminary data.</text>
</comment>
<accession>A0A4S4E6Y1</accession>
<gene>
    <name evidence="1" type="ORF">TEA_021031</name>
</gene>
<protein>
    <submittedName>
        <fullName evidence="1">Uncharacterized protein</fullName>
    </submittedName>
</protein>
<reference evidence="1 2" key="1">
    <citation type="journal article" date="2018" name="Proc. Natl. Acad. Sci. U.S.A.">
        <title>Draft genome sequence of Camellia sinensis var. sinensis provides insights into the evolution of the tea genome and tea quality.</title>
        <authorList>
            <person name="Wei C."/>
            <person name="Yang H."/>
            <person name="Wang S."/>
            <person name="Zhao J."/>
            <person name="Liu C."/>
            <person name="Gao L."/>
            <person name="Xia E."/>
            <person name="Lu Y."/>
            <person name="Tai Y."/>
            <person name="She G."/>
            <person name="Sun J."/>
            <person name="Cao H."/>
            <person name="Tong W."/>
            <person name="Gao Q."/>
            <person name="Li Y."/>
            <person name="Deng W."/>
            <person name="Jiang X."/>
            <person name="Wang W."/>
            <person name="Chen Q."/>
            <person name="Zhang S."/>
            <person name="Li H."/>
            <person name="Wu J."/>
            <person name="Wang P."/>
            <person name="Li P."/>
            <person name="Shi C."/>
            <person name="Zheng F."/>
            <person name="Jian J."/>
            <person name="Huang B."/>
            <person name="Shan D."/>
            <person name="Shi M."/>
            <person name="Fang C."/>
            <person name="Yue Y."/>
            <person name="Li F."/>
            <person name="Li D."/>
            <person name="Wei S."/>
            <person name="Han B."/>
            <person name="Jiang C."/>
            <person name="Yin Y."/>
            <person name="Xia T."/>
            <person name="Zhang Z."/>
            <person name="Bennetzen J.L."/>
            <person name="Zhao S."/>
            <person name="Wan X."/>
        </authorList>
    </citation>
    <scope>NUCLEOTIDE SEQUENCE [LARGE SCALE GENOMIC DNA]</scope>
    <source>
        <strain evidence="2">cv. Shuchazao</strain>
        <tissue evidence="1">Leaf</tissue>
    </source>
</reference>
<evidence type="ECO:0000313" key="2">
    <source>
        <dbReference type="Proteomes" id="UP000306102"/>
    </source>
</evidence>
<organism evidence="1 2">
    <name type="scientific">Camellia sinensis var. sinensis</name>
    <name type="common">China tea</name>
    <dbReference type="NCBI Taxonomy" id="542762"/>
    <lineage>
        <taxon>Eukaryota</taxon>
        <taxon>Viridiplantae</taxon>
        <taxon>Streptophyta</taxon>
        <taxon>Embryophyta</taxon>
        <taxon>Tracheophyta</taxon>
        <taxon>Spermatophyta</taxon>
        <taxon>Magnoliopsida</taxon>
        <taxon>eudicotyledons</taxon>
        <taxon>Gunneridae</taxon>
        <taxon>Pentapetalae</taxon>
        <taxon>asterids</taxon>
        <taxon>Ericales</taxon>
        <taxon>Theaceae</taxon>
        <taxon>Camellia</taxon>
    </lineage>
</organism>
<dbReference type="Proteomes" id="UP000306102">
    <property type="component" value="Unassembled WGS sequence"/>
</dbReference>
<proteinExistence type="predicted"/>
<name>A0A4S4E6Y1_CAMSN</name>
<evidence type="ECO:0000313" key="1">
    <source>
        <dbReference type="EMBL" id="THG11791.1"/>
    </source>
</evidence>
<keyword evidence="2" id="KW-1185">Reference proteome</keyword>